<dbReference type="EMBL" id="MU004238">
    <property type="protein sequence ID" value="KAF2666509.1"/>
    <property type="molecule type" value="Genomic_DNA"/>
</dbReference>
<dbReference type="InterPro" id="IPR029058">
    <property type="entry name" value="AB_hydrolase_fold"/>
</dbReference>
<dbReference type="Pfam" id="PF08386">
    <property type="entry name" value="Abhydrolase_4"/>
    <property type="match status" value="1"/>
</dbReference>
<evidence type="ECO:0000313" key="4">
    <source>
        <dbReference type="EMBL" id="KAF2666509.1"/>
    </source>
</evidence>
<protein>
    <submittedName>
        <fullName evidence="4">Alpha/beta-hydrolase</fullName>
    </submittedName>
</protein>
<dbReference type="GO" id="GO:0016787">
    <property type="term" value="F:hydrolase activity"/>
    <property type="evidence" value="ECO:0007669"/>
    <property type="project" value="UniProtKB-KW"/>
</dbReference>
<gene>
    <name evidence="4" type="ORF">BT63DRAFT_426967</name>
</gene>
<dbReference type="PANTHER" id="PTHR43248">
    <property type="entry name" value="2-SUCCINYL-6-HYDROXY-2,4-CYCLOHEXADIENE-1-CARBOXYLATE SYNTHASE"/>
    <property type="match status" value="1"/>
</dbReference>
<feature type="domain" description="Peptidase S33 tripeptidyl aminopeptidase-like C-terminal" evidence="3">
    <location>
        <begin position="445"/>
        <end position="532"/>
    </location>
</feature>
<dbReference type="InterPro" id="IPR051601">
    <property type="entry name" value="Serine_prot/Carboxylest_S33"/>
</dbReference>
<proteinExistence type="inferred from homology"/>
<reference evidence="4" key="1">
    <citation type="journal article" date="2020" name="Stud. Mycol.">
        <title>101 Dothideomycetes genomes: a test case for predicting lifestyles and emergence of pathogens.</title>
        <authorList>
            <person name="Haridas S."/>
            <person name="Albert R."/>
            <person name="Binder M."/>
            <person name="Bloem J."/>
            <person name="Labutti K."/>
            <person name="Salamov A."/>
            <person name="Andreopoulos B."/>
            <person name="Baker S."/>
            <person name="Barry K."/>
            <person name="Bills G."/>
            <person name="Bluhm B."/>
            <person name="Cannon C."/>
            <person name="Castanera R."/>
            <person name="Culley D."/>
            <person name="Daum C."/>
            <person name="Ezra D."/>
            <person name="Gonzalez J."/>
            <person name="Henrissat B."/>
            <person name="Kuo A."/>
            <person name="Liang C."/>
            <person name="Lipzen A."/>
            <person name="Lutzoni F."/>
            <person name="Magnuson J."/>
            <person name="Mondo S."/>
            <person name="Nolan M."/>
            <person name="Ohm R."/>
            <person name="Pangilinan J."/>
            <person name="Park H.-J."/>
            <person name="Ramirez L."/>
            <person name="Alfaro M."/>
            <person name="Sun H."/>
            <person name="Tritt A."/>
            <person name="Yoshinaga Y."/>
            <person name="Zwiers L.-H."/>
            <person name="Turgeon B."/>
            <person name="Goodwin S."/>
            <person name="Spatafora J."/>
            <person name="Crous P."/>
            <person name="Grigoriev I."/>
        </authorList>
    </citation>
    <scope>NUCLEOTIDE SEQUENCE</scope>
    <source>
        <strain evidence="4">CBS 115976</strain>
    </source>
</reference>
<organism evidence="4 5">
    <name type="scientific">Microthyrium microscopicum</name>
    <dbReference type="NCBI Taxonomy" id="703497"/>
    <lineage>
        <taxon>Eukaryota</taxon>
        <taxon>Fungi</taxon>
        <taxon>Dikarya</taxon>
        <taxon>Ascomycota</taxon>
        <taxon>Pezizomycotina</taxon>
        <taxon>Dothideomycetes</taxon>
        <taxon>Dothideomycetes incertae sedis</taxon>
        <taxon>Microthyriales</taxon>
        <taxon>Microthyriaceae</taxon>
        <taxon>Microthyrium</taxon>
    </lineage>
</organism>
<dbReference type="OrthoDB" id="425534at2759"/>
<keyword evidence="2 4" id="KW-0378">Hydrolase</keyword>
<evidence type="ECO:0000313" key="5">
    <source>
        <dbReference type="Proteomes" id="UP000799302"/>
    </source>
</evidence>
<accession>A0A6A6U2J6</accession>
<comment type="similarity">
    <text evidence="1">Belongs to the peptidase S33 family.</text>
</comment>
<evidence type="ECO:0000256" key="2">
    <source>
        <dbReference type="ARBA" id="ARBA00022801"/>
    </source>
</evidence>
<keyword evidence="5" id="KW-1185">Reference proteome</keyword>
<dbReference type="PANTHER" id="PTHR43248:SF25">
    <property type="entry name" value="AB HYDROLASE-1 DOMAIN-CONTAINING PROTEIN-RELATED"/>
    <property type="match status" value="1"/>
</dbReference>
<dbReference type="Gene3D" id="3.40.50.1820">
    <property type="entry name" value="alpha/beta hydrolase"/>
    <property type="match status" value="1"/>
</dbReference>
<evidence type="ECO:0000256" key="1">
    <source>
        <dbReference type="ARBA" id="ARBA00010088"/>
    </source>
</evidence>
<dbReference type="Proteomes" id="UP000799302">
    <property type="component" value="Unassembled WGS sequence"/>
</dbReference>
<evidence type="ECO:0000259" key="3">
    <source>
        <dbReference type="Pfam" id="PF08386"/>
    </source>
</evidence>
<name>A0A6A6U2J6_9PEZI</name>
<sequence length="579" mass="65319">MDEKALLQPEPHRTSWSTRISPLRKPWIAGICVTFAFLLWIQQHPLPSLHHGKPCHNRQIKYAGESIHWKFCGDLKGRPLECTNLTVPLDQFNSTNSANRTFSIPLIRLRGKNATENLLLNPGGPGGSGEDFLYRRGLQINTIVGEGFHLLSFDPRGVNGSRPLASCYPTQEARRQLSPVRESRVEDSAEVYAWAQNYGKACKDTTGEHGAYINTPQTAADMNSILDAVGQKDLVYWGFSYGTLLGQTYASLFPERSRRVIIDGVVNQFDWYENVFDAESLEDTDAVFGGFLDECIKAGKNCSLSALGKTKDELWHKILKRADELSEQPLSVYVNSTVYGSLDYEDIIYKAIFPSLYKPANWYDLADRLTKFLNGNATDLLVAHTMSDTWDFVGDSVSFVLINDGLSGPKYWPSSRKDMITKTTPWLNQSLFSMMSYGTYYRKQAWAIPKTHTFVPKKNVKTVHPLLILSTTYDPVCPLVSAHAANRAFEGSKIVELKSYGHCTVSMPSECVAKHVRKFLYNGTLPDSHTTCEVDGAYFVKPEEDGKLVAMKEFDDVEDQRLHLAQVEIARDRSWPYRY</sequence>
<dbReference type="AlphaFoldDB" id="A0A6A6U2J6"/>
<dbReference type="SUPFAM" id="SSF53474">
    <property type="entry name" value="alpha/beta-Hydrolases"/>
    <property type="match status" value="1"/>
</dbReference>
<dbReference type="InterPro" id="IPR013595">
    <property type="entry name" value="Pept_S33_TAP-like_C"/>
</dbReference>